<dbReference type="SMART" id="SM00100">
    <property type="entry name" value="cNMP"/>
    <property type="match status" value="1"/>
</dbReference>
<evidence type="ECO:0000313" key="2">
    <source>
        <dbReference type="Proteomes" id="UP000467006"/>
    </source>
</evidence>
<dbReference type="AlphaFoldDB" id="A0A7I7K8C0"/>
<protein>
    <submittedName>
        <fullName evidence="1">Uncharacterized protein</fullName>
    </submittedName>
</protein>
<organism evidence="1 2">
    <name type="scientific">Mycolicibacterium duvalii</name>
    <dbReference type="NCBI Taxonomy" id="39688"/>
    <lineage>
        <taxon>Bacteria</taxon>
        <taxon>Bacillati</taxon>
        <taxon>Actinomycetota</taxon>
        <taxon>Actinomycetes</taxon>
        <taxon>Mycobacteriales</taxon>
        <taxon>Mycobacteriaceae</taxon>
        <taxon>Mycolicibacterium</taxon>
    </lineage>
</organism>
<dbReference type="PANTHER" id="PTHR24567">
    <property type="entry name" value="CRP FAMILY TRANSCRIPTIONAL REGULATORY PROTEIN"/>
    <property type="match status" value="1"/>
</dbReference>
<dbReference type="Gene3D" id="2.60.120.10">
    <property type="entry name" value="Jelly Rolls"/>
    <property type="match status" value="1"/>
</dbReference>
<dbReference type="Proteomes" id="UP000467006">
    <property type="component" value="Chromosome"/>
</dbReference>
<name>A0A7I7K8C0_9MYCO</name>
<dbReference type="InterPro" id="IPR018490">
    <property type="entry name" value="cNMP-bd_dom_sf"/>
</dbReference>
<dbReference type="OrthoDB" id="290916at2"/>
<accession>A0A7I7K8C0</accession>
<reference evidence="1 2" key="1">
    <citation type="journal article" date="2019" name="Emerg. Microbes Infect.">
        <title>Comprehensive subspecies identification of 175 nontuberculous mycobacteria species based on 7547 genomic profiles.</title>
        <authorList>
            <person name="Matsumoto Y."/>
            <person name="Kinjo T."/>
            <person name="Motooka D."/>
            <person name="Nabeya D."/>
            <person name="Jung N."/>
            <person name="Uechi K."/>
            <person name="Horii T."/>
            <person name="Iida T."/>
            <person name="Fujita J."/>
            <person name="Nakamura S."/>
        </authorList>
    </citation>
    <scope>NUCLEOTIDE SEQUENCE [LARGE SCALE GENOMIC DNA]</scope>
    <source>
        <strain evidence="1 2">JCM 6396</strain>
    </source>
</reference>
<dbReference type="CDD" id="cd00038">
    <property type="entry name" value="CAP_ED"/>
    <property type="match status" value="1"/>
</dbReference>
<dbReference type="GO" id="GO:0005829">
    <property type="term" value="C:cytosol"/>
    <property type="evidence" value="ECO:0007669"/>
    <property type="project" value="TreeGrafter"/>
</dbReference>
<dbReference type="RefSeq" id="WP_098001697.1">
    <property type="nucleotide sequence ID" value="NZ_AP022563.1"/>
</dbReference>
<gene>
    <name evidence="1" type="ORF">MDUV_51530</name>
</gene>
<evidence type="ECO:0000313" key="1">
    <source>
        <dbReference type="EMBL" id="BBX20293.1"/>
    </source>
</evidence>
<dbReference type="InterPro" id="IPR050397">
    <property type="entry name" value="Env_Response_Regulators"/>
</dbReference>
<dbReference type="SUPFAM" id="SSF51206">
    <property type="entry name" value="cAMP-binding domain-like"/>
    <property type="match status" value="1"/>
</dbReference>
<dbReference type="PANTHER" id="PTHR24567:SF74">
    <property type="entry name" value="HTH-TYPE TRANSCRIPTIONAL REGULATOR ARCR"/>
    <property type="match status" value="1"/>
</dbReference>
<dbReference type="KEGG" id="mdu:MDUV_51530"/>
<sequence>MTTSSELAKFPIMASLAPAALDALARSGRGVSYPSGQRLFSEGQPAQRCWLIRSGQIALDTRVPGRGTVTMQTLGPGDLLGWSWLVPPYRWQFGARTTEPVDAVEFDATSLMRLADADPQVGYAVTRMLLGVVLDRLHATRARLLDLYSTSAEYHSSHSPAAGHR</sequence>
<dbReference type="InterPro" id="IPR014710">
    <property type="entry name" value="RmlC-like_jellyroll"/>
</dbReference>
<dbReference type="GO" id="GO:0003700">
    <property type="term" value="F:DNA-binding transcription factor activity"/>
    <property type="evidence" value="ECO:0007669"/>
    <property type="project" value="TreeGrafter"/>
</dbReference>
<dbReference type="Pfam" id="PF00027">
    <property type="entry name" value="cNMP_binding"/>
    <property type="match status" value="1"/>
</dbReference>
<dbReference type="PROSITE" id="PS50042">
    <property type="entry name" value="CNMP_BINDING_3"/>
    <property type="match status" value="1"/>
</dbReference>
<dbReference type="InterPro" id="IPR000595">
    <property type="entry name" value="cNMP-bd_dom"/>
</dbReference>
<keyword evidence="2" id="KW-1185">Reference proteome</keyword>
<dbReference type="EMBL" id="AP022563">
    <property type="protein sequence ID" value="BBX20293.1"/>
    <property type="molecule type" value="Genomic_DNA"/>
</dbReference>
<proteinExistence type="predicted"/>